<proteinExistence type="predicted"/>
<keyword evidence="3" id="KW-1185">Reference proteome</keyword>
<protein>
    <recommendedName>
        <fullName evidence="4">Ubiquitin-like protease family profile domain-containing protein</fullName>
    </recommendedName>
</protein>
<organism evidence="2 3">
    <name type="scientific">Mesorhizobium delmotii</name>
    <dbReference type="NCBI Taxonomy" id="1631247"/>
    <lineage>
        <taxon>Bacteria</taxon>
        <taxon>Pseudomonadati</taxon>
        <taxon>Pseudomonadota</taxon>
        <taxon>Alphaproteobacteria</taxon>
        <taxon>Hyphomicrobiales</taxon>
        <taxon>Phyllobacteriaceae</taxon>
        <taxon>Mesorhizobium</taxon>
    </lineage>
</organism>
<feature type="region of interest" description="Disordered" evidence="1">
    <location>
        <begin position="57"/>
        <end position="87"/>
    </location>
</feature>
<gene>
    <name evidence="2" type="ORF">BQ8482_290004</name>
</gene>
<dbReference type="InterPro" id="IPR038765">
    <property type="entry name" value="Papain-like_cys_pep_sf"/>
</dbReference>
<dbReference type="Gene3D" id="3.40.395.10">
    <property type="entry name" value="Adenoviral Proteinase, Chain A"/>
    <property type="match status" value="1"/>
</dbReference>
<dbReference type="EMBL" id="FUIG01000036">
    <property type="protein sequence ID" value="SJM32409.1"/>
    <property type="molecule type" value="Genomic_DNA"/>
</dbReference>
<evidence type="ECO:0000313" key="2">
    <source>
        <dbReference type="EMBL" id="SJM32409.1"/>
    </source>
</evidence>
<accession>A0A2P9AMM6</accession>
<dbReference type="AlphaFoldDB" id="A0A2P9AMM6"/>
<dbReference type="SUPFAM" id="SSF54001">
    <property type="entry name" value="Cysteine proteinases"/>
    <property type="match status" value="1"/>
</dbReference>
<evidence type="ECO:0000256" key="1">
    <source>
        <dbReference type="SAM" id="MobiDB-lite"/>
    </source>
</evidence>
<evidence type="ECO:0008006" key="4">
    <source>
        <dbReference type="Google" id="ProtNLM"/>
    </source>
</evidence>
<sequence>MASAWGAQLRMTLAALPAHSGNEARAAFLRLSTVHQQDNGVDCGVFVVDGTRELVQRSADEQRPETQQPLPRSSPLGQREVFRCPRV</sequence>
<reference evidence="3" key="1">
    <citation type="submission" date="2016-12" db="EMBL/GenBank/DDBJ databases">
        <authorList>
            <person name="Brunel B."/>
        </authorList>
    </citation>
    <scope>NUCLEOTIDE SEQUENCE [LARGE SCALE GENOMIC DNA]</scope>
</reference>
<dbReference type="Proteomes" id="UP000245698">
    <property type="component" value="Unassembled WGS sequence"/>
</dbReference>
<name>A0A2P9AMM6_9HYPH</name>
<evidence type="ECO:0000313" key="3">
    <source>
        <dbReference type="Proteomes" id="UP000245698"/>
    </source>
</evidence>